<dbReference type="NCBIfam" id="TIGR01167">
    <property type="entry name" value="LPXTG_anchor"/>
    <property type="match status" value="1"/>
</dbReference>
<dbReference type="PANTHER" id="PTHR45649:SF5">
    <property type="entry name" value="GABA TRANSPORTER (EUROFUNG)-RELATED"/>
    <property type="match status" value="1"/>
</dbReference>
<dbReference type="GeneID" id="54570602"/>
<dbReference type="EMBL" id="ML993600">
    <property type="protein sequence ID" value="KAF2165427.1"/>
    <property type="molecule type" value="Genomic_DNA"/>
</dbReference>
<dbReference type="Gene3D" id="1.20.1740.10">
    <property type="entry name" value="Amino acid/polyamine transporter I"/>
    <property type="match status" value="1"/>
</dbReference>
<dbReference type="PIRSF" id="PIRSF006060">
    <property type="entry name" value="AA_transporter"/>
    <property type="match status" value="1"/>
</dbReference>
<feature type="transmembrane region" description="Helical" evidence="6">
    <location>
        <begin position="471"/>
        <end position="490"/>
    </location>
</feature>
<dbReference type="GO" id="GO:0022857">
    <property type="term" value="F:transmembrane transporter activity"/>
    <property type="evidence" value="ECO:0007669"/>
    <property type="project" value="InterPro"/>
</dbReference>
<evidence type="ECO:0000256" key="6">
    <source>
        <dbReference type="SAM" id="Phobius"/>
    </source>
</evidence>
<dbReference type="Pfam" id="PF13520">
    <property type="entry name" value="AA_permease_2"/>
    <property type="match status" value="1"/>
</dbReference>
<evidence type="ECO:0008006" key="9">
    <source>
        <dbReference type="Google" id="ProtNLM"/>
    </source>
</evidence>
<name>A0A6A6CDY0_ZASCE</name>
<feature type="transmembrane region" description="Helical" evidence="6">
    <location>
        <begin position="394"/>
        <end position="420"/>
    </location>
</feature>
<dbReference type="Proteomes" id="UP000799537">
    <property type="component" value="Unassembled WGS sequence"/>
</dbReference>
<evidence type="ECO:0000313" key="8">
    <source>
        <dbReference type="Proteomes" id="UP000799537"/>
    </source>
</evidence>
<evidence type="ECO:0000256" key="5">
    <source>
        <dbReference type="ARBA" id="ARBA00023136"/>
    </source>
</evidence>
<feature type="transmembrane region" description="Helical" evidence="6">
    <location>
        <begin position="190"/>
        <end position="210"/>
    </location>
</feature>
<feature type="transmembrane region" description="Helical" evidence="6">
    <location>
        <begin position="39"/>
        <end position="62"/>
    </location>
</feature>
<keyword evidence="4 6" id="KW-1133">Transmembrane helix</keyword>
<dbReference type="GO" id="GO:0016020">
    <property type="term" value="C:membrane"/>
    <property type="evidence" value="ECO:0007669"/>
    <property type="project" value="UniProtKB-SubCell"/>
</dbReference>
<feature type="transmembrane region" description="Helical" evidence="6">
    <location>
        <begin position="68"/>
        <end position="88"/>
    </location>
</feature>
<dbReference type="InterPro" id="IPR002293">
    <property type="entry name" value="AA/rel_permease1"/>
</dbReference>
<feature type="transmembrane region" description="Helical" evidence="6">
    <location>
        <begin position="441"/>
        <end position="459"/>
    </location>
</feature>
<keyword evidence="8" id="KW-1185">Reference proteome</keyword>
<evidence type="ECO:0000313" key="7">
    <source>
        <dbReference type="EMBL" id="KAF2165427.1"/>
    </source>
</evidence>
<dbReference type="AlphaFoldDB" id="A0A6A6CDY0"/>
<sequence length="509" mass="56279">MATQDHEKEAHVAGNEIQEASSDVIAQTRVERVFNSVQFFLLTITFMSSWESIAGNLYSVFYNGGPQTLVWGFLLVWAGAMAQAASLAEMAAVQPIAGAMYHWTYALAPENIKRFATWIQGWVTWCGWVSMTVGIGNSTAYWITSIVQLNYPDYVSKLWHTTLMIWAQILLTVSVNLFKFGKLVPWIETAAGVLHISCFFAFAITLLALAPKNNAHFVFLGRVNSAETSGWTNDFIGWNLGLQTSVWSFVGFDAAVHLSEEVRRAPNTVPRVMVYTNLVNGIMAWLFILVILFCVGDPQEALQYSQPMLAVLLNATGSARVATAMGSLLVLIGILVMIVNIASMSRLSWSWARDGGLPKVLAYVDSIKRVPARAVLFSITIVLLLTLINFGSSVAFQVFTSLSTISMYVSYFIAILMMVFRRLSASPPPVGPWSMGRFGMPVNLFALVYTAYIIVWLPFPTTMPITGANFNYSSPILGFVVLAAVGLWVVRRKSWPGLREDVIEVAINK</sequence>
<evidence type="ECO:0000256" key="3">
    <source>
        <dbReference type="ARBA" id="ARBA00022692"/>
    </source>
</evidence>
<evidence type="ECO:0000256" key="2">
    <source>
        <dbReference type="ARBA" id="ARBA00022448"/>
    </source>
</evidence>
<gene>
    <name evidence="7" type="ORF">M409DRAFT_67280</name>
</gene>
<comment type="subcellular location">
    <subcellularLocation>
        <location evidence="1">Membrane</location>
        <topology evidence="1">Multi-pass membrane protein</topology>
    </subcellularLocation>
</comment>
<evidence type="ECO:0000256" key="4">
    <source>
        <dbReference type="ARBA" id="ARBA00022989"/>
    </source>
</evidence>
<keyword evidence="2" id="KW-0813">Transport</keyword>
<accession>A0A6A6CDY0</accession>
<feature type="transmembrane region" description="Helical" evidence="6">
    <location>
        <begin position="370"/>
        <end position="388"/>
    </location>
</feature>
<evidence type="ECO:0000256" key="1">
    <source>
        <dbReference type="ARBA" id="ARBA00004141"/>
    </source>
</evidence>
<feature type="transmembrane region" description="Helical" evidence="6">
    <location>
        <begin position="272"/>
        <end position="295"/>
    </location>
</feature>
<feature type="transmembrane region" description="Helical" evidence="6">
    <location>
        <begin position="158"/>
        <end position="178"/>
    </location>
</feature>
<organism evidence="7 8">
    <name type="scientific">Zasmidium cellare ATCC 36951</name>
    <dbReference type="NCBI Taxonomy" id="1080233"/>
    <lineage>
        <taxon>Eukaryota</taxon>
        <taxon>Fungi</taxon>
        <taxon>Dikarya</taxon>
        <taxon>Ascomycota</taxon>
        <taxon>Pezizomycotina</taxon>
        <taxon>Dothideomycetes</taxon>
        <taxon>Dothideomycetidae</taxon>
        <taxon>Mycosphaerellales</taxon>
        <taxon>Mycosphaerellaceae</taxon>
        <taxon>Zasmidium</taxon>
    </lineage>
</organism>
<proteinExistence type="predicted"/>
<reference evidence="7" key="1">
    <citation type="journal article" date="2020" name="Stud. Mycol.">
        <title>101 Dothideomycetes genomes: a test case for predicting lifestyles and emergence of pathogens.</title>
        <authorList>
            <person name="Haridas S."/>
            <person name="Albert R."/>
            <person name="Binder M."/>
            <person name="Bloem J."/>
            <person name="Labutti K."/>
            <person name="Salamov A."/>
            <person name="Andreopoulos B."/>
            <person name="Baker S."/>
            <person name="Barry K."/>
            <person name="Bills G."/>
            <person name="Bluhm B."/>
            <person name="Cannon C."/>
            <person name="Castanera R."/>
            <person name="Culley D."/>
            <person name="Daum C."/>
            <person name="Ezra D."/>
            <person name="Gonzalez J."/>
            <person name="Henrissat B."/>
            <person name="Kuo A."/>
            <person name="Liang C."/>
            <person name="Lipzen A."/>
            <person name="Lutzoni F."/>
            <person name="Magnuson J."/>
            <person name="Mondo S."/>
            <person name="Nolan M."/>
            <person name="Ohm R."/>
            <person name="Pangilinan J."/>
            <person name="Park H.-J."/>
            <person name="Ramirez L."/>
            <person name="Alfaro M."/>
            <person name="Sun H."/>
            <person name="Tritt A."/>
            <person name="Yoshinaga Y."/>
            <person name="Zwiers L.-H."/>
            <person name="Turgeon B."/>
            <person name="Goodwin S."/>
            <person name="Spatafora J."/>
            <person name="Crous P."/>
            <person name="Grigoriev I."/>
        </authorList>
    </citation>
    <scope>NUCLEOTIDE SEQUENCE</scope>
    <source>
        <strain evidence="7">ATCC 36951</strain>
    </source>
</reference>
<keyword evidence="5 6" id="KW-0472">Membrane</keyword>
<keyword evidence="3 6" id="KW-0812">Transmembrane</keyword>
<dbReference type="OrthoDB" id="3257095at2759"/>
<protein>
    <recommendedName>
        <fullName evidence="9">Amino acid permease</fullName>
    </recommendedName>
</protein>
<dbReference type="RefSeq" id="XP_033666316.1">
    <property type="nucleotide sequence ID" value="XM_033817330.1"/>
</dbReference>
<dbReference type="PANTHER" id="PTHR45649">
    <property type="entry name" value="AMINO-ACID PERMEASE BAT1"/>
    <property type="match status" value="1"/>
</dbReference>
<feature type="transmembrane region" description="Helical" evidence="6">
    <location>
        <begin position="122"/>
        <end position="143"/>
    </location>
</feature>